<organism evidence="1 2">
    <name type="scientific">Araneus ventricosus</name>
    <name type="common">Orbweaver spider</name>
    <name type="synonym">Epeira ventricosa</name>
    <dbReference type="NCBI Taxonomy" id="182803"/>
    <lineage>
        <taxon>Eukaryota</taxon>
        <taxon>Metazoa</taxon>
        <taxon>Ecdysozoa</taxon>
        <taxon>Arthropoda</taxon>
        <taxon>Chelicerata</taxon>
        <taxon>Arachnida</taxon>
        <taxon>Araneae</taxon>
        <taxon>Araneomorphae</taxon>
        <taxon>Entelegynae</taxon>
        <taxon>Araneoidea</taxon>
        <taxon>Araneidae</taxon>
        <taxon>Araneus</taxon>
    </lineage>
</organism>
<dbReference type="Proteomes" id="UP000499080">
    <property type="component" value="Unassembled WGS sequence"/>
</dbReference>
<reference evidence="1 2" key="1">
    <citation type="journal article" date="2019" name="Sci. Rep.">
        <title>Orb-weaving spider Araneus ventricosus genome elucidates the spidroin gene catalogue.</title>
        <authorList>
            <person name="Kono N."/>
            <person name="Nakamura H."/>
            <person name="Ohtoshi R."/>
            <person name="Moran D.A.P."/>
            <person name="Shinohara A."/>
            <person name="Yoshida Y."/>
            <person name="Fujiwara M."/>
            <person name="Mori M."/>
            <person name="Tomita M."/>
            <person name="Arakawa K."/>
        </authorList>
    </citation>
    <scope>NUCLEOTIDE SEQUENCE [LARGE SCALE GENOMIC DNA]</scope>
</reference>
<comment type="caution">
    <text evidence="1">The sequence shown here is derived from an EMBL/GenBank/DDBJ whole genome shotgun (WGS) entry which is preliminary data.</text>
</comment>
<gene>
    <name evidence="1" type="ORF">AVEN_134989_1</name>
</gene>
<name>A0A4Y2V534_ARAVE</name>
<evidence type="ECO:0000313" key="2">
    <source>
        <dbReference type="Proteomes" id="UP000499080"/>
    </source>
</evidence>
<dbReference type="AlphaFoldDB" id="A0A4Y2V534"/>
<evidence type="ECO:0000313" key="1">
    <source>
        <dbReference type="EMBL" id="GBO19592.1"/>
    </source>
</evidence>
<accession>A0A4Y2V534</accession>
<sequence>MTHSLRACKKPEITPDTLIVSNLCLQETPKKWMDGVVGGFLHWKAPWQLLVHSGSTRRLRGQPLLTSQSLHFTITELDLLVFYSSPFDDTTKSEL</sequence>
<dbReference type="EMBL" id="BGPR01043063">
    <property type="protein sequence ID" value="GBO19592.1"/>
    <property type="molecule type" value="Genomic_DNA"/>
</dbReference>
<protein>
    <submittedName>
        <fullName evidence="1">Uncharacterized protein</fullName>
    </submittedName>
</protein>
<keyword evidence="2" id="KW-1185">Reference proteome</keyword>
<proteinExistence type="predicted"/>